<dbReference type="Proteomes" id="UP000077755">
    <property type="component" value="Chromosome 4"/>
</dbReference>
<dbReference type="CDD" id="cd04051">
    <property type="entry name" value="C2_SRC2_like"/>
    <property type="match status" value="1"/>
</dbReference>
<protein>
    <submittedName>
        <fullName evidence="1">Uncharacterized protein</fullName>
    </submittedName>
</protein>
<reference evidence="1" key="2">
    <citation type="submission" date="2022-03" db="EMBL/GenBank/DDBJ databases">
        <title>Draft title - Genomic analysis of global carrot germplasm unveils the trajectory of domestication and the origin of high carotenoid orange carrot.</title>
        <authorList>
            <person name="Iorizzo M."/>
            <person name="Ellison S."/>
            <person name="Senalik D."/>
            <person name="Macko-Podgorni A."/>
            <person name="Grzebelus D."/>
            <person name="Bostan H."/>
            <person name="Rolling W."/>
            <person name="Curaba J."/>
            <person name="Simon P."/>
        </authorList>
    </citation>
    <scope>NUCLEOTIDE SEQUENCE</scope>
    <source>
        <tissue evidence="1">Leaf</tissue>
    </source>
</reference>
<dbReference type="EMBL" id="CP093346">
    <property type="protein sequence ID" value="WOG95367.1"/>
    <property type="molecule type" value="Genomic_DNA"/>
</dbReference>
<name>A0A164ZYL7_DAUCS</name>
<dbReference type="InterPro" id="IPR044750">
    <property type="entry name" value="C2_SRC2/BAP"/>
</dbReference>
<dbReference type="SUPFAM" id="SSF49562">
    <property type="entry name" value="C2 domain (Calcium/lipid-binding domain, CaLB)"/>
    <property type="match status" value="1"/>
</dbReference>
<dbReference type="PROSITE" id="PS50004">
    <property type="entry name" value="C2"/>
    <property type="match status" value="1"/>
</dbReference>
<evidence type="ECO:0000313" key="1">
    <source>
        <dbReference type="EMBL" id="WOG95367.1"/>
    </source>
</evidence>
<sequence length="161" mass="18383">MEESYSLEITIISCEGLRINRKKPVKRNTFVTVQTDSQNFNTTKLDMTGGSYPAWNEKLDVQMPMHVHFLNIDVQCKVSASTDRFIGRARIPVSDFTGPYFPENYLHILSYRLRDDNMERNGIINFSIRIKASGARRRITPMAASKVSNYGMVTGVPVWNS</sequence>
<dbReference type="AlphaFoldDB" id="A0A164ZYL7"/>
<keyword evidence="2" id="KW-1185">Reference proteome</keyword>
<dbReference type="SMART" id="SM00239">
    <property type="entry name" value="C2"/>
    <property type="match status" value="1"/>
</dbReference>
<dbReference type="Pfam" id="PF00168">
    <property type="entry name" value="C2"/>
    <property type="match status" value="1"/>
</dbReference>
<dbReference type="InterPro" id="IPR035892">
    <property type="entry name" value="C2_domain_sf"/>
</dbReference>
<dbReference type="Gramene" id="KZM96625">
    <property type="protein sequence ID" value="KZM96625"/>
    <property type="gene ID" value="DCAR_016013"/>
</dbReference>
<dbReference type="GO" id="GO:0006952">
    <property type="term" value="P:defense response"/>
    <property type="evidence" value="ECO:0007669"/>
    <property type="project" value="InterPro"/>
</dbReference>
<evidence type="ECO:0000313" key="2">
    <source>
        <dbReference type="Proteomes" id="UP000077755"/>
    </source>
</evidence>
<gene>
    <name evidence="1" type="ORF">DCAR_0414683</name>
</gene>
<reference evidence="1" key="1">
    <citation type="journal article" date="2016" name="Nat. Genet.">
        <title>A high-quality carrot genome assembly provides new insights into carotenoid accumulation and asterid genome evolution.</title>
        <authorList>
            <person name="Iorizzo M."/>
            <person name="Ellison S."/>
            <person name="Senalik D."/>
            <person name="Zeng P."/>
            <person name="Satapoomin P."/>
            <person name="Huang J."/>
            <person name="Bowman M."/>
            <person name="Iovene M."/>
            <person name="Sanseverino W."/>
            <person name="Cavagnaro P."/>
            <person name="Yildiz M."/>
            <person name="Macko-Podgorni A."/>
            <person name="Moranska E."/>
            <person name="Grzebelus E."/>
            <person name="Grzebelus D."/>
            <person name="Ashrafi H."/>
            <person name="Zheng Z."/>
            <person name="Cheng S."/>
            <person name="Spooner D."/>
            <person name="Van Deynze A."/>
            <person name="Simon P."/>
        </authorList>
    </citation>
    <scope>NUCLEOTIDE SEQUENCE</scope>
    <source>
        <tissue evidence="1">Leaf</tissue>
    </source>
</reference>
<dbReference type="Gene3D" id="2.60.40.150">
    <property type="entry name" value="C2 domain"/>
    <property type="match status" value="1"/>
</dbReference>
<dbReference type="PANTHER" id="PTHR32246:SF17">
    <property type="entry name" value="BON1-ASSOCIATED PROTEIN 2"/>
    <property type="match status" value="1"/>
</dbReference>
<organism evidence="1 2">
    <name type="scientific">Daucus carota subsp. sativus</name>
    <name type="common">Carrot</name>
    <dbReference type="NCBI Taxonomy" id="79200"/>
    <lineage>
        <taxon>Eukaryota</taxon>
        <taxon>Viridiplantae</taxon>
        <taxon>Streptophyta</taxon>
        <taxon>Embryophyta</taxon>
        <taxon>Tracheophyta</taxon>
        <taxon>Spermatophyta</taxon>
        <taxon>Magnoliopsida</taxon>
        <taxon>eudicotyledons</taxon>
        <taxon>Gunneridae</taxon>
        <taxon>Pentapetalae</taxon>
        <taxon>asterids</taxon>
        <taxon>campanulids</taxon>
        <taxon>Apiales</taxon>
        <taxon>Apiaceae</taxon>
        <taxon>Apioideae</taxon>
        <taxon>Scandiceae</taxon>
        <taxon>Daucinae</taxon>
        <taxon>Daucus</taxon>
        <taxon>Daucus sect. Daucus</taxon>
    </lineage>
</organism>
<proteinExistence type="predicted"/>
<dbReference type="OMA" id="PLCHGAY"/>
<accession>A0A164ZYL7</accession>
<dbReference type="PANTHER" id="PTHR32246">
    <property type="entry name" value="INGRESSION PROTEIN FIC1"/>
    <property type="match status" value="1"/>
</dbReference>
<dbReference type="InterPro" id="IPR000008">
    <property type="entry name" value="C2_dom"/>
</dbReference>